<evidence type="ECO:0000313" key="3">
    <source>
        <dbReference type="Proteomes" id="UP001642464"/>
    </source>
</evidence>
<feature type="region of interest" description="Disordered" evidence="1">
    <location>
        <begin position="94"/>
        <end position="119"/>
    </location>
</feature>
<dbReference type="EMBL" id="CAXAMM010000092">
    <property type="protein sequence ID" value="CAK8985862.1"/>
    <property type="molecule type" value="Genomic_DNA"/>
</dbReference>
<evidence type="ECO:0000313" key="2">
    <source>
        <dbReference type="EMBL" id="CAK8985862.1"/>
    </source>
</evidence>
<proteinExistence type="predicted"/>
<sequence length="119" mass="12947">MPQRSSCSIQVVAEPVMGETAEQSKQLLPPFPTEKLSEDKDATNDAHAASPVQQLNNLERYARVTGFSFMTTGFIFYILGNWSAQSVIDERAKTYTPGQPPRQVPLPPGRAAPGASVRA</sequence>
<feature type="compositionally biased region" description="Basic and acidic residues" evidence="1">
    <location>
        <begin position="35"/>
        <end position="44"/>
    </location>
</feature>
<organism evidence="2 3">
    <name type="scientific">Durusdinium trenchii</name>
    <dbReference type="NCBI Taxonomy" id="1381693"/>
    <lineage>
        <taxon>Eukaryota</taxon>
        <taxon>Sar</taxon>
        <taxon>Alveolata</taxon>
        <taxon>Dinophyceae</taxon>
        <taxon>Suessiales</taxon>
        <taxon>Symbiodiniaceae</taxon>
        <taxon>Durusdinium</taxon>
    </lineage>
</organism>
<keyword evidence="3" id="KW-1185">Reference proteome</keyword>
<feature type="compositionally biased region" description="Pro residues" evidence="1">
    <location>
        <begin position="98"/>
        <end position="110"/>
    </location>
</feature>
<name>A0ABP0H7D5_9DINO</name>
<accession>A0ABP0H7D5</accession>
<feature type="region of interest" description="Disordered" evidence="1">
    <location>
        <begin position="15"/>
        <end position="49"/>
    </location>
</feature>
<evidence type="ECO:0000256" key="1">
    <source>
        <dbReference type="SAM" id="MobiDB-lite"/>
    </source>
</evidence>
<protein>
    <submittedName>
        <fullName evidence="2">Uncharacterized protein</fullName>
    </submittedName>
</protein>
<reference evidence="2 3" key="1">
    <citation type="submission" date="2024-02" db="EMBL/GenBank/DDBJ databases">
        <authorList>
            <person name="Chen Y."/>
            <person name="Shah S."/>
            <person name="Dougan E. K."/>
            <person name="Thang M."/>
            <person name="Chan C."/>
        </authorList>
    </citation>
    <scope>NUCLEOTIDE SEQUENCE [LARGE SCALE GENOMIC DNA]</scope>
</reference>
<gene>
    <name evidence="2" type="ORF">SCF082_LOCUS311</name>
</gene>
<comment type="caution">
    <text evidence="2">The sequence shown here is derived from an EMBL/GenBank/DDBJ whole genome shotgun (WGS) entry which is preliminary data.</text>
</comment>
<dbReference type="Proteomes" id="UP001642464">
    <property type="component" value="Unassembled WGS sequence"/>
</dbReference>